<proteinExistence type="predicted"/>
<reference evidence="1 2" key="1">
    <citation type="submission" date="2019-11" db="EMBL/GenBank/DDBJ databases">
        <title>Genome sequences of 17 halophilic strains isolated from different environments.</title>
        <authorList>
            <person name="Furrow R.E."/>
        </authorList>
    </citation>
    <scope>NUCLEOTIDE SEQUENCE [LARGE SCALE GENOMIC DNA]</scope>
    <source>
        <strain evidence="1 2">22507_15_FS</strain>
    </source>
</reference>
<dbReference type="AlphaFoldDB" id="A0A9X4YEF2"/>
<evidence type="ECO:0000313" key="1">
    <source>
        <dbReference type="EMBL" id="MYL28164.1"/>
    </source>
</evidence>
<organism evidence="1 2">
    <name type="scientific">Vreelandella halophila</name>
    <dbReference type="NCBI Taxonomy" id="86177"/>
    <lineage>
        <taxon>Bacteria</taxon>
        <taxon>Pseudomonadati</taxon>
        <taxon>Pseudomonadota</taxon>
        <taxon>Gammaproteobacteria</taxon>
        <taxon>Oceanospirillales</taxon>
        <taxon>Halomonadaceae</taxon>
        <taxon>Vreelandella</taxon>
    </lineage>
</organism>
<dbReference type="OrthoDB" id="6160215at2"/>
<sequence length="579" mass="63660">MSEPKHTPVTPEATGGLRIKDSSEGELSLGHARLQALDLIQAPALETLQITEKAAGTPLHLMIDGLPSLKRLDLPASDHGTVLHLAGQKPPQGLRIEGAVGQIDGDWQSVRFYMEREPSQLPWQRVRVVTPAEVDGLTPGYGLVVVVGDPEDATETLHLREGDDWLLLGMEGLAQLKVDASGRVCVQGAPELTTIQGNAASTVLDVVDAPVLNRVSGAGHNLSLRQEHPSASTLTIAGSWAEANLRCPHLEALDFPNAQALTLYYCERLKTVELPLGVPTDCYGSVPDSLLNGSRLFMDESTLRRHLTAIQDGDHSHVNGLLRALAHRYRRNEVVTGLRSLKSLCDAGVDPTSVWNARQELLARQLKRGNRKQSLELTRGELQRSEKNWAWNLPEDLAQEALLADLGIWRYCRAQCESAQHYTAVLVSQGRSVTALSALVNHALQQEADAQDQKVMADALQQTAESSMGRELSRSREGRALARRLEWLVQTDRVSAPMCKSILELLTTGLNLKTLLAVFERLLAHQPTEIRMRAIRLSQASDEWIQQAFGLGTDPQRLRSTFLQLALRPEPVSETEEAE</sequence>
<dbReference type="Proteomes" id="UP000460751">
    <property type="component" value="Unassembled WGS sequence"/>
</dbReference>
<gene>
    <name evidence="1" type="ORF">GLW01_15345</name>
</gene>
<name>A0A9X4YEF2_9GAMM</name>
<keyword evidence="2" id="KW-1185">Reference proteome</keyword>
<comment type="caution">
    <text evidence="1">The sequence shown here is derived from an EMBL/GenBank/DDBJ whole genome shotgun (WGS) entry which is preliminary data.</text>
</comment>
<accession>A0A9X4YEF2</accession>
<protein>
    <submittedName>
        <fullName evidence="1">Uncharacterized protein</fullName>
    </submittedName>
</protein>
<dbReference type="RefSeq" id="WP_160899657.1">
    <property type="nucleotide sequence ID" value="NZ_WMEX01000012.1"/>
</dbReference>
<evidence type="ECO:0000313" key="2">
    <source>
        <dbReference type="Proteomes" id="UP000460751"/>
    </source>
</evidence>
<dbReference type="EMBL" id="WMEX01000012">
    <property type="protein sequence ID" value="MYL28164.1"/>
    <property type="molecule type" value="Genomic_DNA"/>
</dbReference>